<sequence length="436" mass="45473">MLRLILLAAVASASSASPFFSQPSDLATRAVSLTSSCSTTGSASCHNTSSVSNLCCFESPGGLLLQTQFWDTNPSTGPSDKWTIHGLWPDNCDGTFEQNCDPSRAYTNIASLLSSGGASDTLSFMQTNWVDINGQNEQFWAHEWSTHGTCMSTLHTSCIPSGSVRGTEAVAFFQTVVKLYKTLPTFDWLAGQGIRPSTTQTFTLATLTSALKTASGGFTPALDCSSGALNQISWYFNLRGSIIDGTFVPINAPKAGSCPSSGIRYPPKTGSGTPLFRLLRTMTIKIPDVVAFGLYLVANALPRLRIDRDFSLQNPGGLPTRATIHAIRSGSQTGGLLSLGTWSSQTLATFTLTGTASSFTMTSSKGNCGVSGGSFSCGSGVSPTTFSAVTSGSDLLLASGGSTAWGSDGIPSGSTVFTVFTGSSHSQDYTLTIVGA</sequence>
<dbReference type="CDD" id="cd01061">
    <property type="entry name" value="RNase_T2_euk"/>
    <property type="match status" value="1"/>
</dbReference>
<evidence type="ECO:0000256" key="11">
    <source>
        <dbReference type="ARBA" id="ARBA00023180"/>
    </source>
</evidence>
<comment type="caution">
    <text evidence="19">The sequence shown here is derived from an EMBL/GenBank/DDBJ whole genome shotgun (WGS) entry which is preliminary data.</text>
</comment>
<dbReference type="InterPro" id="IPR057328">
    <property type="entry name" value="RNaseT2L_C"/>
</dbReference>
<evidence type="ECO:0000256" key="7">
    <source>
        <dbReference type="ARBA" id="ARBA00022722"/>
    </source>
</evidence>
<evidence type="ECO:0000256" key="14">
    <source>
        <dbReference type="ARBA" id="ARBA00071169"/>
    </source>
</evidence>
<evidence type="ECO:0000256" key="12">
    <source>
        <dbReference type="ARBA" id="ARBA00023239"/>
    </source>
</evidence>
<dbReference type="GO" id="GO:0016787">
    <property type="term" value="F:hydrolase activity"/>
    <property type="evidence" value="ECO:0007669"/>
    <property type="project" value="UniProtKB-KW"/>
</dbReference>
<evidence type="ECO:0000313" key="20">
    <source>
        <dbReference type="Proteomes" id="UP000807025"/>
    </source>
</evidence>
<organism evidence="19 20">
    <name type="scientific">Pleurotus eryngii</name>
    <name type="common">Boletus of the steppes</name>
    <dbReference type="NCBI Taxonomy" id="5323"/>
    <lineage>
        <taxon>Eukaryota</taxon>
        <taxon>Fungi</taxon>
        <taxon>Dikarya</taxon>
        <taxon>Basidiomycota</taxon>
        <taxon>Agaricomycotina</taxon>
        <taxon>Agaricomycetes</taxon>
        <taxon>Agaricomycetidae</taxon>
        <taxon>Agaricales</taxon>
        <taxon>Pleurotineae</taxon>
        <taxon>Pleurotaceae</taxon>
        <taxon>Pleurotus</taxon>
    </lineage>
</organism>
<dbReference type="AlphaFoldDB" id="A0A9P6ABL3"/>
<keyword evidence="5" id="KW-0963">Cytoplasm</keyword>
<proteinExistence type="inferred from homology"/>
<dbReference type="PANTHER" id="PTHR11240:SF22">
    <property type="entry name" value="RIBONUCLEASE T2"/>
    <property type="match status" value="1"/>
</dbReference>
<comment type="subcellular location">
    <subcellularLocation>
        <location evidence="2">Cytoplasm</location>
    </subcellularLocation>
    <subcellularLocation>
        <location evidence="1">Vacuole lumen</location>
    </subcellularLocation>
</comment>
<feature type="chain" id="PRO_5040414241" description="Ribonuclease T2-like" evidence="17">
    <location>
        <begin position="17"/>
        <end position="436"/>
    </location>
</feature>
<evidence type="ECO:0000256" key="1">
    <source>
        <dbReference type="ARBA" id="ARBA00004410"/>
    </source>
</evidence>
<reference evidence="19" key="1">
    <citation type="submission" date="2020-11" db="EMBL/GenBank/DDBJ databases">
        <authorList>
            <consortium name="DOE Joint Genome Institute"/>
            <person name="Ahrendt S."/>
            <person name="Riley R."/>
            <person name="Andreopoulos W."/>
            <person name="Labutti K."/>
            <person name="Pangilinan J."/>
            <person name="Ruiz-Duenas F.J."/>
            <person name="Barrasa J.M."/>
            <person name="Sanchez-Garcia M."/>
            <person name="Camarero S."/>
            <person name="Miyauchi S."/>
            <person name="Serrano A."/>
            <person name="Linde D."/>
            <person name="Babiker R."/>
            <person name="Drula E."/>
            <person name="Ayuso-Fernandez I."/>
            <person name="Pacheco R."/>
            <person name="Padilla G."/>
            <person name="Ferreira P."/>
            <person name="Barriuso J."/>
            <person name="Kellner H."/>
            <person name="Castanera R."/>
            <person name="Alfaro M."/>
            <person name="Ramirez L."/>
            <person name="Pisabarro A.G."/>
            <person name="Kuo A."/>
            <person name="Tritt A."/>
            <person name="Lipzen A."/>
            <person name="He G."/>
            <person name="Yan M."/>
            <person name="Ng V."/>
            <person name="Cullen D."/>
            <person name="Martin F."/>
            <person name="Rosso M.-N."/>
            <person name="Henrissat B."/>
            <person name="Hibbett D."/>
            <person name="Martinez A.T."/>
            <person name="Grigoriev I.V."/>
        </authorList>
    </citation>
    <scope>NUCLEOTIDE SEQUENCE</scope>
    <source>
        <strain evidence="19">ATCC 90797</strain>
    </source>
</reference>
<dbReference type="Gene3D" id="3.90.730.10">
    <property type="entry name" value="Ribonuclease T2-like"/>
    <property type="match status" value="1"/>
</dbReference>
<dbReference type="EMBL" id="MU154521">
    <property type="protein sequence ID" value="KAF9502335.1"/>
    <property type="molecule type" value="Genomic_DNA"/>
</dbReference>
<evidence type="ECO:0000256" key="10">
    <source>
        <dbReference type="ARBA" id="ARBA00023157"/>
    </source>
</evidence>
<evidence type="ECO:0000256" key="9">
    <source>
        <dbReference type="ARBA" id="ARBA00022801"/>
    </source>
</evidence>
<keyword evidence="20" id="KW-1185">Reference proteome</keyword>
<keyword evidence="8 17" id="KW-0732">Signal</keyword>
<dbReference type="GO" id="GO:0005576">
    <property type="term" value="C:extracellular region"/>
    <property type="evidence" value="ECO:0007669"/>
    <property type="project" value="TreeGrafter"/>
</dbReference>
<keyword evidence="11" id="KW-0325">Glycoprotein</keyword>
<feature type="active site" evidence="15">
    <location>
        <position position="85"/>
    </location>
</feature>
<evidence type="ECO:0000256" key="6">
    <source>
        <dbReference type="ARBA" id="ARBA00022554"/>
    </source>
</evidence>
<accession>A0A9P6ABL3</accession>
<dbReference type="GO" id="GO:0033897">
    <property type="term" value="F:ribonuclease T2 activity"/>
    <property type="evidence" value="ECO:0007669"/>
    <property type="project" value="UniProtKB-EC"/>
</dbReference>
<evidence type="ECO:0000256" key="15">
    <source>
        <dbReference type="PIRSR" id="PIRSR633697-1"/>
    </source>
</evidence>
<evidence type="ECO:0000256" key="2">
    <source>
        <dbReference type="ARBA" id="ARBA00004496"/>
    </source>
</evidence>
<evidence type="ECO:0000259" key="18">
    <source>
        <dbReference type="Pfam" id="PF25488"/>
    </source>
</evidence>
<dbReference type="SUPFAM" id="SSF55895">
    <property type="entry name" value="Ribonuclease Rh-like"/>
    <property type="match status" value="1"/>
</dbReference>
<evidence type="ECO:0000256" key="4">
    <source>
        <dbReference type="ARBA" id="ARBA00012571"/>
    </source>
</evidence>
<gene>
    <name evidence="19" type="ORF">BDN71DRAFT_1426021</name>
</gene>
<feature type="active site" evidence="15">
    <location>
        <position position="143"/>
    </location>
</feature>
<evidence type="ECO:0000256" key="17">
    <source>
        <dbReference type="SAM" id="SignalP"/>
    </source>
</evidence>
<dbReference type="InterPro" id="IPR036430">
    <property type="entry name" value="RNase_T2-like_sf"/>
</dbReference>
<evidence type="ECO:0000256" key="8">
    <source>
        <dbReference type="ARBA" id="ARBA00022729"/>
    </source>
</evidence>
<comment type="similarity">
    <text evidence="3 16">Belongs to the RNase T2 family.</text>
</comment>
<dbReference type="PANTHER" id="PTHR11240">
    <property type="entry name" value="RIBONUCLEASE T2"/>
    <property type="match status" value="1"/>
</dbReference>
<dbReference type="FunFam" id="3.90.730.10:FF:000004">
    <property type="entry name" value="Ribonuclease T2-like"/>
    <property type="match status" value="1"/>
</dbReference>
<protein>
    <recommendedName>
        <fullName evidence="14">Ribonuclease T2-like</fullName>
        <ecNumber evidence="4">4.6.1.19</ecNumber>
    </recommendedName>
</protein>
<keyword evidence="10" id="KW-1015">Disulfide bond</keyword>
<keyword evidence="9" id="KW-0378">Hydrolase</keyword>
<keyword evidence="6" id="KW-0926">Vacuole</keyword>
<dbReference type="Proteomes" id="UP000807025">
    <property type="component" value="Unassembled WGS sequence"/>
</dbReference>
<dbReference type="InterPro" id="IPR033697">
    <property type="entry name" value="Ribonuclease_T2_eukaryotic"/>
</dbReference>
<dbReference type="PROSITE" id="PS00531">
    <property type="entry name" value="RNASE_T2_2"/>
    <property type="match status" value="1"/>
</dbReference>
<feature type="signal peptide" evidence="17">
    <location>
        <begin position="1"/>
        <end position="16"/>
    </location>
</feature>
<dbReference type="PROSITE" id="PS00530">
    <property type="entry name" value="RNASE_T2_1"/>
    <property type="match status" value="1"/>
</dbReference>
<evidence type="ECO:0000256" key="3">
    <source>
        <dbReference type="ARBA" id="ARBA00007469"/>
    </source>
</evidence>
<evidence type="ECO:0000256" key="13">
    <source>
        <dbReference type="ARBA" id="ARBA00025494"/>
    </source>
</evidence>
<comment type="function">
    <text evidence="13">Rnase which modulates cell survival under stress conditions. Released from the vacuole to the cytoplasm during stress to promote tRNA and rRNA cleavage and to activate separately a downstream pathway that promotes cell death. Involved in cell size, vacuolar morphology and growth at high temperatures and high salt concentration.</text>
</comment>
<dbReference type="GO" id="GO:0006401">
    <property type="term" value="P:RNA catabolic process"/>
    <property type="evidence" value="ECO:0007669"/>
    <property type="project" value="TreeGrafter"/>
</dbReference>
<evidence type="ECO:0000256" key="16">
    <source>
        <dbReference type="RuleBase" id="RU004328"/>
    </source>
</evidence>
<feature type="active site" evidence="15">
    <location>
        <position position="147"/>
    </location>
</feature>
<keyword evidence="7" id="KW-0540">Nuclease</keyword>
<keyword evidence="12" id="KW-0456">Lyase</keyword>
<dbReference type="GO" id="GO:0005775">
    <property type="term" value="C:vacuolar lumen"/>
    <property type="evidence" value="ECO:0007669"/>
    <property type="project" value="UniProtKB-SubCell"/>
</dbReference>
<dbReference type="OrthoDB" id="435754at2759"/>
<name>A0A9P6ABL3_PLEER</name>
<dbReference type="InterPro" id="IPR018188">
    <property type="entry name" value="RNase_T2_His_AS_1"/>
</dbReference>
<evidence type="ECO:0000256" key="5">
    <source>
        <dbReference type="ARBA" id="ARBA00022490"/>
    </source>
</evidence>
<dbReference type="Pfam" id="PF00445">
    <property type="entry name" value="Ribonuclease_T2"/>
    <property type="match status" value="1"/>
</dbReference>
<dbReference type="InterPro" id="IPR033130">
    <property type="entry name" value="RNase_T2_His_AS_2"/>
</dbReference>
<evidence type="ECO:0000313" key="19">
    <source>
        <dbReference type="EMBL" id="KAF9502335.1"/>
    </source>
</evidence>
<dbReference type="GO" id="GO:0003723">
    <property type="term" value="F:RNA binding"/>
    <property type="evidence" value="ECO:0007669"/>
    <property type="project" value="InterPro"/>
</dbReference>
<dbReference type="Pfam" id="PF25488">
    <property type="entry name" value="RNaseT2L_C"/>
    <property type="match status" value="1"/>
</dbReference>
<dbReference type="InterPro" id="IPR001568">
    <property type="entry name" value="RNase_T2-like"/>
</dbReference>
<feature type="domain" description="RNase T2-like C-terminal" evidence="18">
    <location>
        <begin position="319"/>
        <end position="432"/>
    </location>
</feature>
<dbReference type="EC" id="4.6.1.19" evidence="4"/>